<evidence type="ECO:0000256" key="1">
    <source>
        <dbReference type="SAM" id="Phobius"/>
    </source>
</evidence>
<sequence length="254" mass="28126">MSVALARPAAVRPLRVRMIVAWGIALALGAAVYHLADFAARTLPRSSPLEELAYYPSGRNVRVASLGHGEVAADVAWLRAVQYYGAHRKKDNRFEHLEHVFDILTTLSPRFESAYVFGAFALAQEGQDFPAAERLILKGLENNPRSGRLAFEAGFLYYVKPNGRDLVHAAEYFELAARLPGAPASAREFAAFSHQNTGSLAVAWQLWKQIRETTGNQYLKELAEKEMGRIQTALETGRADLVKARLGTPRVVLH</sequence>
<dbReference type="EMBL" id="JACRIW010000056">
    <property type="protein sequence ID" value="MBI5169515.1"/>
    <property type="molecule type" value="Genomic_DNA"/>
</dbReference>
<protein>
    <recommendedName>
        <fullName evidence="4">Tetratricopeptide repeat protein</fullName>
    </recommendedName>
</protein>
<keyword evidence="1" id="KW-1133">Transmembrane helix</keyword>
<accession>A0A933SD57</accession>
<evidence type="ECO:0008006" key="4">
    <source>
        <dbReference type="Google" id="ProtNLM"/>
    </source>
</evidence>
<evidence type="ECO:0000313" key="3">
    <source>
        <dbReference type="Proteomes" id="UP000696931"/>
    </source>
</evidence>
<feature type="transmembrane region" description="Helical" evidence="1">
    <location>
        <begin position="16"/>
        <end position="36"/>
    </location>
</feature>
<name>A0A933SD57_UNCEI</name>
<proteinExistence type="predicted"/>
<keyword evidence="1" id="KW-0472">Membrane</keyword>
<dbReference type="Proteomes" id="UP000696931">
    <property type="component" value="Unassembled WGS sequence"/>
</dbReference>
<gene>
    <name evidence="2" type="ORF">HZA61_08510</name>
</gene>
<reference evidence="2" key="1">
    <citation type="submission" date="2020-07" db="EMBL/GenBank/DDBJ databases">
        <title>Huge and variable diversity of episymbiotic CPR bacteria and DPANN archaea in groundwater ecosystems.</title>
        <authorList>
            <person name="He C.Y."/>
            <person name="Keren R."/>
            <person name="Whittaker M."/>
            <person name="Farag I.F."/>
            <person name="Doudna J."/>
            <person name="Cate J.H.D."/>
            <person name="Banfield J.F."/>
        </authorList>
    </citation>
    <scope>NUCLEOTIDE SEQUENCE</scope>
    <source>
        <strain evidence="2">NC_groundwater_1813_Pr3_B-0.1um_71_17</strain>
    </source>
</reference>
<dbReference type="AlphaFoldDB" id="A0A933SD57"/>
<comment type="caution">
    <text evidence="2">The sequence shown here is derived from an EMBL/GenBank/DDBJ whole genome shotgun (WGS) entry which is preliminary data.</text>
</comment>
<evidence type="ECO:0000313" key="2">
    <source>
        <dbReference type="EMBL" id="MBI5169515.1"/>
    </source>
</evidence>
<keyword evidence="1" id="KW-0812">Transmembrane</keyword>
<organism evidence="2 3">
    <name type="scientific">Eiseniibacteriota bacterium</name>
    <dbReference type="NCBI Taxonomy" id="2212470"/>
    <lineage>
        <taxon>Bacteria</taxon>
        <taxon>Candidatus Eiseniibacteriota</taxon>
    </lineage>
</organism>